<dbReference type="Gene3D" id="2.130.10.10">
    <property type="entry name" value="YVTN repeat-like/Quinoprotein amine dehydrogenase"/>
    <property type="match status" value="1"/>
</dbReference>
<evidence type="ECO:0000313" key="2">
    <source>
        <dbReference type="EMBL" id="OWA50993.1"/>
    </source>
</evidence>
<keyword evidence="3" id="KW-1185">Reference proteome</keyword>
<dbReference type="GO" id="GO:0034388">
    <property type="term" value="C:Pwp2p-containing subcomplex of 90S preribosome"/>
    <property type="evidence" value="ECO:0007669"/>
    <property type="project" value="TreeGrafter"/>
</dbReference>
<evidence type="ECO:0000313" key="3">
    <source>
        <dbReference type="Proteomes" id="UP000192578"/>
    </source>
</evidence>
<dbReference type="InterPro" id="IPR036322">
    <property type="entry name" value="WD40_repeat_dom_sf"/>
</dbReference>
<dbReference type="InterPro" id="IPR059157">
    <property type="entry name" value="WDR36-Utp21_N"/>
</dbReference>
<reference evidence="3" key="1">
    <citation type="submission" date="2017-01" db="EMBL/GenBank/DDBJ databases">
        <title>Comparative genomics of anhydrobiosis in the tardigrade Hypsibius dujardini.</title>
        <authorList>
            <person name="Yoshida Y."/>
            <person name="Koutsovoulos G."/>
            <person name="Laetsch D."/>
            <person name="Stevens L."/>
            <person name="Kumar S."/>
            <person name="Horikawa D."/>
            <person name="Ishino K."/>
            <person name="Komine S."/>
            <person name="Tomita M."/>
            <person name="Blaxter M."/>
            <person name="Arakawa K."/>
        </authorList>
    </citation>
    <scope>NUCLEOTIDE SEQUENCE [LARGE SCALE GENOMIC DNA]</scope>
    <source>
        <strain evidence="3">Z151</strain>
    </source>
</reference>
<accession>A0A9X6NE39</accession>
<dbReference type="Pfam" id="PF25171">
    <property type="entry name" value="Beta-prop_WDR36-Utp21_1st"/>
    <property type="match status" value="1"/>
</dbReference>
<dbReference type="GO" id="GO:0006364">
    <property type="term" value="P:rRNA processing"/>
    <property type="evidence" value="ECO:0007669"/>
    <property type="project" value="TreeGrafter"/>
</dbReference>
<dbReference type="GO" id="GO:0032040">
    <property type="term" value="C:small-subunit processome"/>
    <property type="evidence" value="ECO:0007669"/>
    <property type="project" value="TreeGrafter"/>
</dbReference>
<protein>
    <submittedName>
        <fullName evidence="2">WD repeat-containing protein 36</fullName>
    </submittedName>
</protein>
<dbReference type="AlphaFoldDB" id="A0A9X6NE39"/>
<dbReference type="PANTHER" id="PTHR22840:SF12">
    <property type="entry name" value="WD REPEAT-CONTAINING PROTEIN 36"/>
    <property type="match status" value="1"/>
</dbReference>
<feature type="domain" description="WDR36/Utp21 N-terminal" evidence="1">
    <location>
        <begin position="34"/>
        <end position="234"/>
    </location>
</feature>
<comment type="caution">
    <text evidence="2">The sequence shown here is derived from an EMBL/GenBank/DDBJ whole genome shotgun (WGS) entry which is preliminary data.</text>
</comment>
<feature type="non-terminal residue" evidence="2">
    <location>
        <position position="234"/>
    </location>
</feature>
<dbReference type="InterPro" id="IPR015943">
    <property type="entry name" value="WD40/YVTN_repeat-like_dom_sf"/>
</dbReference>
<dbReference type="OrthoDB" id="10250769at2759"/>
<organism evidence="2 3">
    <name type="scientific">Hypsibius exemplaris</name>
    <name type="common">Freshwater tardigrade</name>
    <dbReference type="NCBI Taxonomy" id="2072580"/>
    <lineage>
        <taxon>Eukaryota</taxon>
        <taxon>Metazoa</taxon>
        <taxon>Ecdysozoa</taxon>
        <taxon>Tardigrada</taxon>
        <taxon>Eutardigrada</taxon>
        <taxon>Parachela</taxon>
        <taxon>Hypsibioidea</taxon>
        <taxon>Hypsibiidae</taxon>
        <taxon>Hypsibius</taxon>
    </lineage>
</organism>
<dbReference type="PANTHER" id="PTHR22840">
    <property type="entry name" value="WD REPEAT-CONTAINING PROTEIN 36"/>
    <property type="match status" value="1"/>
</dbReference>
<dbReference type="Proteomes" id="UP000192578">
    <property type="component" value="Unassembled WGS sequence"/>
</dbReference>
<dbReference type="SUPFAM" id="SSF50978">
    <property type="entry name" value="WD40 repeat-like"/>
    <property type="match status" value="1"/>
</dbReference>
<name>A0A9X6NE39_HYPEX</name>
<dbReference type="EMBL" id="MTYJ01000210">
    <property type="protein sequence ID" value="OWA50993.1"/>
    <property type="molecule type" value="Genomic_DNA"/>
</dbReference>
<gene>
    <name evidence="2" type="ORF">BV898_15493</name>
</gene>
<evidence type="ECO:0000259" key="1">
    <source>
        <dbReference type="Pfam" id="PF25171"/>
    </source>
</evidence>
<sequence length="234" mass="26770">MESRIFRAQRSLGYVCNDIPLQTRYIGKHRDTFIITVVGRRFYTYSATKLHLYSISEFHPSDIKCLSVDNKYVYTACREDVRIFRRGVEADFVHPIANVRLLMPFGSHVVAVAGNDLIVFELESGERHLEIPISEASFKISCITHPVSYMNKILLGSEQGPLHLWNINDGQKKYEFAGWRQSVTCLQQHTGISPLDIVAIGLINGDIMIHNIKTDQTLQRFHQDWGTVTGITFR</sequence>
<proteinExistence type="predicted"/>